<proteinExistence type="predicted"/>
<dbReference type="AlphaFoldDB" id="A0A0K2UT18"/>
<feature type="non-terminal residue" evidence="1">
    <location>
        <position position="1"/>
    </location>
</feature>
<reference evidence="1" key="1">
    <citation type="submission" date="2014-05" db="EMBL/GenBank/DDBJ databases">
        <authorList>
            <person name="Chronopoulou M."/>
        </authorList>
    </citation>
    <scope>NUCLEOTIDE SEQUENCE</scope>
    <source>
        <tissue evidence="1">Whole organism</tissue>
    </source>
</reference>
<sequence>LSDINNLGWRLIQSSNFGQHISLLTSSDRTITAYLGEKYLTSK</sequence>
<evidence type="ECO:0000313" key="1">
    <source>
        <dbReference type="EMBL" id="CDW41210.1"/>
    </source>
</evidence>
<organism evidence="1">
    <name type="scientific">Lepeophtheirus salmonis</name>
    <name type="common">Salmon louse</name>
    <name type="synonym">Caligus salmonis</name>
    <dbReference type="NCBI Taxonomy" id="72036"/>
    <lineage>
        <taxon>Eukaryota</taxon>
        <taxon>Metazoa</taxon>
        <taxon>Ecdysozoa</taxon>
        <taxon>Arthropoda</taxon>
        <taxon>Crustacea</taxon>
        <taxon>Multicrustacea</taxon>
        <taxon>Hexanauplia</taxon>
        <taxon>Copepoda</taxon>
        <taxon>Siphonostomatoida</taxon>
        <taxon>Caligidae</taxon>
        <taxon>Lepeophtheirus</taxon>
    </lineage>
</organism>
<accession>A0A0K2UT18</accession>
<dbReference type="EMBL" id="HACA01023849">
    <property type="protein sequence ID" value="CDW41210.1"/>
    <property type="molecule type" value="Transcribed_RNA"/>
</dbReference>
<protein>
    <submittedName>
        <fullName evidence="1">Uncharacterized protein</fullName>
    </submittedName>
</protein>
<name>A0A0K2UT18_LEPSM</name>